<comment type="caution">
    <text evidence="2">The sequence shown here is derived from an EMBL/GenBank/DDBJ whole genome shotgun (WGS) entry which is preliminary data.</text>
</comment>
<reference evidence="2 3" key="1">
    <citation type="submission" date="2020-08" db="EMBL/GenBank/DDBJ databases">
        <title>Genemic of Streptomyces polyaspartic.</title>
        <authorList>
            <person name="Liu W."/>
        </authorList>
    </citation>
    <scope>NUCLEOTIDE SEQUENCE [LARGE SCALE GENOMIC DNA]</scope>
    <source>
        <strain evidence="2 3">TRM66268-LWL</strain>
    </source>
</reference>
<organism evidence="2 3">
    <name type="scientific">Streptomyces polyasparticus</name>
    <dbReference type="NCBI Taxonomy" id="2767826"/>
    <lineage>
        <taxon>Bacteria</taxon>
        <taxon>Bacillati</taxon>
        <taxon>Actinomycetota</taxon>
        <taxon>Actinomycetes</taxon>
        <taxon>Kitasatosporales</taxon>
        <taxon>Streptomycetaceae</taxon>
        <taxon>Streptomyces</taxon>
    </lineage>
</organism>
<accession>A0ABR7SH02</accession>
<feature type="region of interest" description="Disordered" evidence="1">
    <location>
        <begin position="15"/>
        <end position="53"/>
    </location>
</feature>
<feature type="compositionally biased region" description="Basic and acidic residues" evidence="1">
    <location>
        <begin position="16"/>
        <end position="25"/>
    </location>
</feature>
<evidence type="ECO:0000313" key="3">
    <source>
        <dbReference type="Proteomes" id="UP000642284"/>
    </source>
</evidence>
<feature type="compositionally biased region" description="Basic and acidic residues" evidence="1">
    <location>
        <begin position="34"/>
        <end position="53"/>
    </location>
</feature>
<dbReference type="RefSeq" id="WP_187814504.1">
    <property type="nucleotide sequence ID" value="NZ_JACTVJ010000007.1"/>
</dbReference>
<dbReference type="Proteomes" id="UP000642284">
    <property type="component" value="Unassembled WGS sequence"/>
</dbReference>
<name>A0ABR7SH02_9ACTN</name>
<evidence type="ECO:0000313" key="2">
    <source>
        <dbReference type="EMBL" id="MBC9714010.1"/>
    </source>
</evidence>
<evidence type="ECO:0000256" key="1">
    <source>
        <dbReference type="SAM" id="MobiDB-lite"/>
    </source>
</evidence>
<proteinExistence type="predicted"/>
<protein>
    <submittedName>
        <fullName evidence="2">Uncharacterized protein</fullName>
    </submittedName>
</protein>
<gene>
    <name evidence="2" type="ORF">H9Y04_15695</name>
</gene>
<keyword evidence="3" id="KW-1185">Reference proteome</keyword>
<dbReference type="EMBL" id="JACTVJ010000007">
    <property type="protein sequence ID" value="MBC9714010.1"/>
    <property type="molecule type" value="Genomic_DNA"/>
</dbReference>
<sequence>MPKDPYAVLHALLRAESVRERRSPRTDAAPAETRTADRPQDQRPDRQGGDRRD</sequence>